<reference evidence="1 2" key="1">
    <citation type="submission" date="2021-11" db="EMBL/GenBank/DDBJ databases">
        <title>Black yeast isolated from Biological Soil Crust.</title>
        <authorList>
            <person name="Kurbessoian T."/>
        </authorList>
    </citation>
    <scope>NUCLEOTIDE SEQUENCE [LARGE SCALE GENOMIC DNA]</scope>
    <source>
        <strain evidence="1 2">CCFEE 5522</strain>
    </source>
</reference>
<sequence>MAGFNDLPTELLVDNYEVMVDIVVQRDARAPGGTWLNRAPKYEYLVSGPGLSCEEIVRKARCLRVNVYIDSPAQQAEALAGLEDVIERFEGAREVCVVVVTDCEEVAEAWGEVEVESEGRQKAVEVLVLRPTELEGWRKKGGEVVGWGVGVLGDGVFRVLTL</sequence>
<keyword evidence="2" id="KW-1185">Reference proteome</keyword>
<accession>A0AAV9JG20</accession>
<proteinExistence type="predicted"/>
<evidence type="ECO:0000313" key="1">
    <source>
        <dbReference type="EMBL" id="KAK4543853.1"/>
    </source>
</evidence>
<dbReference type="Proteomes" id="UP001324427">
    <property type="component" value="Unassembled WGS sequence"/>
</dbReference>
<comment type="caution">
    <text evidence="1">The sequence shown here is derived from an EMBL/GenBank/DDBJ whole genome shotgun (WGS) entry which is preliminary data.</text>
</comment>
<dbReference type="AlphaFoldDB" id="A0AAV9JG20"/>
<dbReference type="EMBL" id="JAVFHQ010000029">
    <property type="protein sequence ID" value="KAK4543853.1"/>
    <property type="molecule type" value="Genomic_DNA"/>
</dbReference>
<evidence type="ECO:0000313" key="2">
    <source>
        <dbReference type="Proteomes" id="UP001324427"/>
    </source>
</evidence>
<name>A0AAV9JG20_9PEZI</name>
<organism evidence="1 2">
    <name type="scientific">Oleoguttula mirabilis</name>
    <dbReference type="NCBI Taxonomy" id="1507867"/>
    <lineage>
        <taxon>Eukaryota</taxon>
        <taxon>Fungi</taxon>
        <taxon>Dikarya</taxon>
        <taxon>Ascomycota</taxon>
        <taxon>Pezizomycotina</taxon>
        <taxon>Dothideomycetes</taxon>
        <taxon>Dothideomycetidae</taxon>
        <taxon>Mycosphaerellales</taxon>
        <taxon>Teratosphaeriaceae</taxon>
        <taxon>Oleoguttula</taxon>
    </lineage>
</organism>
<protein>
    <submittedName>
        <fullName evidence="1">Uncharacterized protein</fullName>
    </submittedName>
</protein>
<gene>
    <name evidence="1" type="ORF">LTR36_004886</name>
</gene>